<reference evidence="2 3" key="1">
    <citation type="journal article" date="2021" name="BMC Genomics">
        <title>Genome-resolved metagenome and metatranscriptome analyses of thermophilic composting reveal key bacterial players and their metabolic interactions.</title>
        <authorList>
            <person name="Braga L.P.P."/>
            <person name="Pereira R.V."/>
            <person name="Martins L.F."/>
            <person name="Moura L.M.S."/>
            <person name="Sanchez F.B."/>
            <person name="Patane J.S.L."/>
            <person name="da Silva A.M."/>
            <person name="Setubal J.C."/>
        </authorList>
    </citation>
    <scope>NUCLEOTIDE SEQUENCE [LARGE SCALE GENOMIC DNA]</scope>
    <source>
        <strain evidence="2">ZC4RG45</strain>
    </source>
</reference>
<organism evidence="2 3">
    <name type="scientific">Thermocrispum agreste</name>
    <dbReference type="NCBI Taxonomy" id="37925"/>
    <lineage>
        <taxon>Bacteria</taxon>
        <taxon>Bacillati</taxon>
        <taxon>Actinomycetota</taxon>
        <taxon>Actinomycetes</taxon>
        <taxon>Pseudonocardiales</taxon>
        <taxon>Pseudonocardiaceae</taxon>
        <taxon>Thermocrispum</taxon>
    </lineage>
</organism>
<dbReference type="EMBL" id="QGUI02000343">
    <property type="protein sequence ID" value="MFO7194082.1"/>
    <property type="molecule type" value="Genomic_DNA"/>
</dbReference>
<dbReference type="AlphaFoldDB" id="A0ABD6FJH9"/>
<sequence>MRLLRVGEPASTVAADVRAGLTALGRGPAELGGIAVVGVQPLENGPSFDAVLVMPRGIVLVAGIDLPGPALHLEAPLHGQWKADNWPLVGKSAAVNPASASLRAADELAGRLAALTNGSVPISLILAVGPFVERVTPAKAENDRVRIVHPRPAALLEAITELVPAEGPACTVEQARAIVRLLDSNAPIQPDDVLMREGFAAGAAALARDGCAPALAEEASTVPMSPPANGQASTVRNGTGDAVPPAAAGASSVTAQKAKAAALAAAAQARQSTSAGTTQQPDSSGTPQAAGKAQQSGTERIRAAFAADDRPTDLIPPPLPKQRPAPSGRRSQLRLLPIAAVLVVVAGLVAAIVMATSTSGTGEQPEPANRAEQRAQDITVDGVQFTAVERWDNDTCQDLTYGDVQAKLQQTPCTRIRLASYLATTPGKQAAVSLAVIDFADPAHAKQLKAVADKPGSGGAADAANMSESWPDGKLTFHHAVYHSVVHGNSVRLVRVAWLDRPSTDKDRELDRIAKTAFRVPVE</sequence>
<gene>
    <name evidence="2" type="ORF">DIU77_017715</name>
</gene>
<feature type="compositionally biased region" description="Basic and acidic residues" evidence="1">
    <location>
        <begin position="299"/>
        <end position="312"/>
    </location>
</feature>
<dbReference type="Proteomes" id="UP000249324">
    <property type="component" value="Unassembled WGS sequence"/>
</dbReference>
<feature type="compositionally biased region" description="Pro residues" evidence="1">
    <location>
        <begin position="314"/>
        <end position="323"/>
    </location>
</feature>
<feature type="compositionally biased region" description="Polar residues" evidence="1">
    <location>
        <begin position="228"/>
        <end position="237"/>
    </location>
</feature>
<evidence type="ECO:0000256" key="1">
    <source>
        <dbReference type="SAM" id="MobiDB-lite"/>
    </source>
</evidence>
<feature type="region of interest" description="Disordered" evidence="1">
    <location>
        <begin position="271"/>
        <end position="328"/>
    </location>
</feature>
<accession>A0ABD6FJH9</accession>
<feature type="compositionally biased region" description="Low complexity" evidence="1">
    <location>
        <begin position="271"/>
        <end position="280"/>
    </location>
</feature>
<feature type="region of interest" description="Disordered" evidence="1">
    <location>
        <begin position="217"/>
        <end position="247"/>
    </location>
</feature>
<feature type="compositionally biased region" description="Polar residues" evidence="1">
    <location>
        <begin position="281"/>
        <end position="298"/>
    </location>
</feature>
<name>A0ABD6FJH9_9PSEU</name>
<comment type="caution">
    <text evidence="2">The sequence shown here is derived from an EMBL/GenBank/DDBJ whole genome shotgun (WGS) entry which is preliminary data.</text>
</comment>
<proteinExistence type="predicted"/>
<evidence type="ECO:0000313" key="3">
    <source>
        <dbReference type="Proteomes" id="UP000249324"/>
    </source>
</evidence>
<protein>
    <submittedName>
        <fullName evidence="2">Uncharacterized protein</fullName>
    </submittedName>
</protein>
<evidence type="ECO:0000313" key="2">
    <source>
        <dbReference type="EMBL" id="MFO7194082.1"/>
    </source>
</evidence>